<reference evidence="2" key="2">
    <citation type="submission" date="2020-09" db="EMBL/GenBank/DDBJ databases">
        <authorList>
            <person name="Sun Q."/>
            <person name="Sedlacek I."/>
        </authorList>
    </citation>
    <scope>NUCLEOTIDE SEQUENCE</scope>
    <source>
        <strain evidence="2">CCM 8711</strain>
    </source>
</reference>
<dbReference type="InterPro" id="IPR037523">
    <property type="entry name" value="VOC_core"/>
</dbReference>
<dbReference type="SUPFAM" id="SSF54593">
    <property type="entry name" value="Glyoxalase/Bleomycin resistance protein/Dihydroxybiphenyl dioxygenase"/>
    <property type="match status" value="1"/>
</dbReference>
<accession>A0A917N2M4</accession>
<gene>
    <name evidence="2" type="ORF">GCM10011425_32980</name>
</gene>
<protein>
    <recommendedName>
        <fullName evidence="1">VOC domain-containing protein</fullName>
    </recommendedName>
</protein>
<organism evidence="2 3">
    <name type="scientific">Mucilaginibacter galii</name>
    <dbReference type="NCBI Taxonomy" id="2005073"/>
    <lineage>
        <taxon>Bacteria</taxon>
        <taxon>Pseudomonadati</taxon>
        <taxon>Bacteroidota</taxon>
        <taxon>Sphingobacteriia</taxon>
        <taxon>Sphingobacteriales</taxon>
        <taxon>Sphingobacteriaceae</taxon>
        <taxon>Mucilaginibacter</taxon>
    </lineage>
</organism>
<evidence type="ECO:0000313" key="3">
    <source>
        <dbReference type="Proteomes" id="UP000662074"/>
    </source>
</evidence>
<dbReference type="Pfam" id="PF00903">
    <property type="entry name" value="Glyoxalase"/>
    <property type="match status" value="1"/>
</dbReference>
<feature type="domain" description="VOC" evidence="1">
    <location>
        <begin position="5"/>
        <end position="133"/>
    </location>
</feature>
<dbReference type="CDD" id="cd06587">
    <property type="entry name" value="VOC"/>
    <property type="match status" value="1"/>
</dbReference>
<reference evidence="2" key="1">
    <citation type="journal article" date="2014" name="Int. J. Syst. Evol. Microbiol.">
        <title>Complete genome sequence of Corynebacterium casei LMG S-19264T (=DSM 44701T), isolated from a smear-ripened cheese.</title>
        <authorList>
            <consortium name="US DOE Joint Genome Institute (JGI-PGF)"/>
            <person name="Walter F."/>
            <person name="Albersmeier A."/>
            <person name="Kalinowski J."/>
            <person name="Ruckert C."/>
        </authorList>
    </citation>
    <scope>NUCLEOTIDE SEQUENCE</scope>
    <source>
        <strain evidence="2">CCM 8711</strain>
    </source>
</reference>
<evidence type="ECO:0000259" key="1">
    <source>
        <dbReference type="PROSITE" id="PS51819"/>
    </source>
</evidence>
<keyword evidence="3" id="KW-1185">Reference proteome</keyword>
<dbReference type="InterPro" id="IPR029068">
    <property type="entry name" value="Glyas_Bleomycin-R_OHBP_Dase"/>
</dbReference>
<evidence type="ECO:0000313" key="2">
    <source>
        <dbReference type="EMBL" id="GGI52086.1"/>
    </source>
</evidence>
<dbReference type="PROSITE" id="PS51819">
    <property type="entry name" value="VOC"/>
    <property type="match status" value="1"/>
</dbReference>
<sequence length="137" mass="15203">MIIATVFHLAFTVENLAAFEAFYTKHFGFSRARTIPLGEGKELVFLKNAGGFYFEVFPADFPRPAPAEDGDGPHYQGMRHLAFSVDDVDAKLAEMGADAVITLGPLTFDAFIPGWKTAWIKDPENNIIELTQGYKDE</sequence>
<proteinExistence type="predicted"/>
<comment type="caution">
    <text evidence="2">The sequence shown here is derived from an EMBL/GenBank/DDBJ whole genome shotgun (WGS) entry which is preliminary data.</text>
</comment>
<dbReference type="InterPro" id="IPR004360">
    <property type="entry name" value="Glyas_Fos-R_dOase_dom"/>
</dbReference>
<dbReference type="Gene3D" id="3.10.180.10">
    <property type="entry name" value="2,3-Dihydroxybiphenyl 1,2-Dioxygenase, domain 1"/>
    <property type="match status" value="1"/>
</dbReference>
<dbReference type="EMBL" id="BMDO01000010">
    <property type="protein sequence ID" value="GGI52086.1"/>
    <property type="molecule type" value="Genomic_DNA"/>
</dbReference>
<name>A0A917N2M4_9SPHI</name>
<dbReference type="Proteomes" id="UP000662074">
    <property type="component" value="Unassembled WGS sequence"/>
</dbReference>
<dbReference type="AlphaFoldDB" id="A0A917N2M4"/>
<dbReference type="RefSeq" id="WP_188418198.1">
    <property type="nucleotide sequence ID" value="NZ_BMDO01000010.1"/>
</dbReference>